<feature type="compositionally biased region" description="Polar residues" evidence="9">
    <location>
        <begin position="867"/>
        <end position="880"/>
    </location>
</feature>
<dbReference type="EMBL" id="JASPKY010000031">
    <property type="protein sequence ID" value="KAK9747317.1"/>
    <property type="molecule type" value="Genomic_DNA"/>
</dbReference>
<dbReference type="SMART" id="SM00490">
    <property type="entry name" value="HELICc"/>
    <property type="match status" value="1"/>
</dbReference>
<dbReference type="InterPro" id="IPR044574">
    <property type="entry name" value="ARIP4-like"/>
</dbReference>
<dbReference type="CDD" id="cd18793">
    <property type="entry name" value="SF2_C_SNF"/>
    <property type="match status" value="1"/>
</dbReference>
<feature type="compositionally biased region" description="Low complexity" evidence="9">
    <location>
        <begin position="1700"/>
        <end position="1712"/>
    </location>
</feature>
<feature type="compositionally biased region" description="Polar residues" evidence="9">
    <location>
        <begin position="1160"/>
        <end position="1210"/>
    </location>
</feature>
<dbReference type="InterPro" id="IPR027417">
    <property type="entry name" value="P-loop_NTPase"/>
</dbReference>
<name>A0AAW1MS68_POPJA</name>
<organism evidence="12 13">
    <name type="scientific">Popillia japonica</name>
    <name type="common">Japanese beetle</name>
    <dbReference type="NCBI Taxonomy" id="7064"/>
    <lineage>
        <taxon>Eukaryota</taxon>
        <taxon>Metazoa</taxon>
        <taxon>Ecdysozoa</taxon>
        <taxon>Arthropoda</taxon>
        <taxon>Hexapoda</taxon>
        <taxon>Insecta</taxon>
        <taxon>Pterygota</taxon>
        <taxon>Neoptera</taxon>
        <taxon>Endopterygota</taxon>
        <taxon>Coleoptera</taxon>
        <taxon>Polyphaga</taxon>
        <taxon>Scarabaeiformia</taxon>
        <taxon>Scarabaeidae</taxon>
        <taxon>Rutelinae</taxon>
        <taxon>Popillia</taxon>
    </lineage>
</organism>
<keyword evidence="8" id="KW-0539">Nucleus</keyword>
<dbReference type="GO" id="GO:0003677">
    <property type="term" value="F:DNA binding"/>
    <property type="evidence" value="ECO:0007669"/>
    <property type="project" value="UniProtKB-KW"/>
</dbReference>
<feature type="domain" description="Helicase C-terminal" evidence="11">
    <location>
        <begin position="2041"/>
        <end position="2209"/>
    </location>
</feature>
<sequence>MDPVFQRLGDVTIQRLEKPKDKVGLQGNGDIMEKESKEERIEQNIHLNPEDPQGIKRNFENVAGPSTKRTKFEQQRHHMDEYSGHSFSENELTDYDTDSELDSDDEMHAMMKSQMSIPHLESGASELETSTDFLEKLVQEPFEEHESESLKSADEIKTEVDDYEYDIKEKLKEMGEISFETVKKGEKPKKTEMLAENEVVVTPAKKAAIIDEDPMGERLKSGNMRRNIREVMDETKLDESTLAAQRQEMERLRRVQEQQRIIREVQRQMAQDRVISLLQGGNAPKAGTSGARIGNTVLVKLPNGQTKTMTKLTKKPFDLVRMPKTTVPPHKAKGLIAIKKPASNLTPSVSIAPVMKRGPQHFARTPSDTDSENEDMSLMRRPIPRPKPKDPVTTIDISSDDDCIVVSESENDPSDDVDEDPSNSGMHTNDEFNQPDEQGRVVVNIGHPDGEQDIYLAPQIARIIKPHQIGGIRFLFDNVVESVDRFETSTGFGCILAHSMGLGKTLQVVSFSDIFLRHTPARTILCIMPINTLQNWLAEYNMWLPTEDACVNSPLNAHGEVRPRNFNLHVLNDSHKTLTARAKVINEWKKGGGVLLIGYEQYRLLSLRKHPKSRKKPVQQEPVDDDKNKKLFDDVHEALVKPGPDLVICDEGHRIKNSHASISQALKQMRTKRRVVLTGYPLQNNLMEYWCMVDFVRPNYLGTKTEFCNMFERPIQNGQCIDSTESDIKLMRYRAHVLHSLLVGFVQRRSHTVLQTALPQKEEYVLLVRMTDFQRTLYDVFMNEVVRTQTVPNPLKAFAVCCKIWNHPDVLYYFLKKQAGGEAVDIDLEEVSNSTASSNDSAAKTKKGSKKAAGKGKNSGKPAASITPYNSSGDATTKTPQKGKNSKNNANNSTQNSNQTPAQNTPNNSQNSNSNQQNFNQNNPPANFGQNNEPPSNNSTMNQVFNQNKHQEETFVQNTQNSPNNVTPGFQPKMEYNFSQNPPSNYSDSGFSQQSVEYSQNSQGSTFSAVPPIAQNPPSNLSQDSNFSSYSQPNTDQRFPNQPNFAANQYSQPSPSTFAPPATPQIKTEEYPAGTFPPEDFKSPSFQSTMNNFPDTPSQNFSLPSPAPSFTSDTSGYSSNTNQSSNFPQNVPPQSPNFTQNNVQNTNYQQNQGTNIMPLGNQNNFQSAPNQTANYPQTSGQNNTFSPNQNANFPVNNQGYPPNTQNSNFVQNNQGTTFNPNPNFNGGNNQNFSASNPQHFPQNNANSTSNCAPSNTTSFPQNNQGSNFSATTQNNFQPTSNQNAGYGTNTPSTFPQNNQNSNFPPQTQTGNFGSATPSGGNFPPNQILPPPEQSPGFRQNTLGNNFTPSDNFNQNQPGTFNPQNQQNTYNQPNFEQGYNPNNQQGGYTPSGTPAPSQGPPGGNFHNQQGNYTSNNQQSGFPQSNYPNNEPSQNQNFSPNTPGMSPSPAPSFQGSVPFPNNNGSANFASNTGGKSFSTNTSENIGQRTSSHQPGSFQPLISNQSSGFQSTTPNQPGNFQSTTPNQPGNFQSTTGNQAGNFQSTSPNQTSNFQSPTSFPTTPPQHGNFASPGNFPSNPNQHQFPPNTNQSTTYPPNTPSPNFQSPNSKNTNFPVNTNNQPQNFPLGPGNQPQNFPVSPNNQPQNFPVSPNNQPQNFPVSPNNQPPNFSVSSSNQPQNFPVNNQSPNFTSTNQPGNFPSNITQPQNQPNFPQNQPSGFQSNANQSGSFNTNTSPSPGFSPSNSNFQTTSGSSNQPQGMCNFPPNNQQNFPPNKQGSFPSTQPGNQPNQQGNFLVGDQPNFAQNQPGNFPMNQPGGFNPPTNFPATSSNNQGNFSQNTKQGNFSPNSNTNTQNQPQQQNQPFQQPSNFQSFSPTAESTNQQQSPAFWGQDANFKQPNDSFNTFRAPFNQNFSTGQSWLKKDDHKPIINSPIKLDGGPSESKPKINIISDIKLSSGGAFDMKKINILSDIKLDPKKEFEELKEEKIDVKSTKQELPPEHIEEEIKPVNEISPPAKIAVKEDTGIPYDWAIELLKDYVPGIIENSAKMEILFCIIKESIALGDRLLVFSQSLITLDLIEQFLQINVCPGETRNWAKNVNYYRLDGSTSALEREKLINEFNSNPKIYLFLVSTRAGSLGINLIGANRVVVLDASWNPCHDTQAVCRVYRYGQRKPLVVDNCLEKKIYDRQINKQGMSDRVVDECNPDAHLTMKDVSTLCWDDAEEAEVRDWSHCKDNYIDVVLQKVLVQYGTRLNKEPFQHESLLVDRKDKQLSQQEKRLAKKGYEREKQAARQPAYSVGSMARGHRPVASVRPMQQELFYPTGGERPSRWIPAEHWQRQGMTAQEMTLPLDVVIPTNHSDKNNIVLKAGQKVLVLKSPKGVYMQLESGKIVAVKTAIKVRGKAEDDGGKVKATIPPSIKNNTALSVIPQKRAVRPFTPNVAKLNMRSVKQNVPNLVSRIQSVTKRVQTAKTKPYQIGQEIARAVNHAKSETESHPSSSDEERVQVEKRHFNFAKDSGLTIEPKMKSSADTSRSNSLERRDISSSEMEVGVPTVTKSKNYKSKGSKASTTALERLERSTSTIMAESKQTFQETLDSITSTYPEEEKLSDASSHASTTHSANQSSQSISSTTSDQEVIPVEDQPYQSESETPSSAPTESKTDIPTPEYGYNNYYGYNHMQPYPPPPQGYPGYPQPPPYDMMGYPQPQQPQYNYGMYPPQNYPPHQYPPQGPYDYGQPPPQGPVYPAYAPYPPQQYPPPPQGMYPPPGAPPPAGYPEYQYPPPPHTAGPPPPPAAPYYPGH</sequence>
<dbReference type="GO" id="GO:0005634">
    <property type="term" value="C:nucleus"/>
    <property type="evidence" value="ECO:0007669"/>
    <property type="project" value="UniProtKB-SubCell"/>
</dbReference>
<feature type="compositionally biased region" description="Polar residues" evidence="9">
    <location>
        <begin position="1404"/>
        <end position="1546"/>
    </location>
</feature>
<feature type="compositionally biased region" description="Polar residues" evidence="9">
    <location>
        <begin position="1376"/>
        <end position="1395"/>
    </location>
</feature>
<dbReference type="InterPro" id="IPR044573">
    <property type="entry name" value="ARIP4_DEXHc"/>
</dbReference>
<feature type="compositionally biased region" description="Polar residues" evidence="9">
    <location>
        <begin position="1336"/>
        <end position="1358"/>
    </location>
</feature>
<feature type="compositionally biased region" description="Polar residues" evidence="9">
    <location>
        <begin position="1016"/>
        <end position="1051"/>
    </location>
</feature>
<dbReference type="Pfam" id="PF00176">
    <property type="entry name" value="SNF2-rel_dom"/>
    <property type="match status" value="1"/>
</dbReference>
<feature type="compositionally biased region" description="Low complexity" evidence="9">
    <location>
        <begin position="882"/>
        <end position="932"/>
    </location>
</feature>
<feature type="compositionally biased region" description="Low complexity" evidence="9">
    <location>
        <begin position="2660"/>
        <end position="2672"/>
    </location>
</feature>
<dbReference type="GO" id="GO:0016887">
    <property type="term" value="F:ATP hydrolysis activity"/>
    <property type="evidence" value="ECO:0007669"/>
    <property type="project" value="InterPro"/>
</dbReference>
<feature type="compositionally biased region" description="Polar residues" evidence="9">
    <location>
        <begin position="1815"/>
        <end position="1837"/>
    </location>
</feature>
<evidence type="ECO:0000313" key="12">
    <source>
        <dbReference type="EMBL" id="KAK9747317.1"/>
    </source>
</evidence>
<evidence type="ECO:0000256" key="7">
    <source>
        <dbReference type="ARBA" id="ARBA00023125"/>
    </source>
</evidence>
<keyword evidence="7" id="KW-0238">DNA-binding</keyword>
<feature type="compositionally biased region" description="Polar residues" evidence="9">
    <location>
        <begin position="1084"/>
        <end position="1129"/>
    </location>
</feature>
<proteinExistence type="inferred from homology"/>
<feature type="compositionally biased region" description="Low complexity" evidence="9">
    <location>
        <begin position="1137"/>
        <end position="1155"/>
    </location>
</feature>
<dbReference type="CDD" id="cd18069">
    <property type="entry name" value="DEXHc_ARIP4"/>
    <property type="match status" value="1"/>
</dbReference>
<dbReference type="InterPro" id="IPR000330">
    <property type="entry name" value="SNF2_N"/>
</dbReference>
<feature type="compositionally biased region" description="Low complexity" evidence="9">
    <location>
        <begin position="1757"/>
        <end position="1769"/>
    </location>
</feature>
<feature type="compositionally biased region" description="Low complexity" evidence="9">
    <location>
        <begin position="1778"/>
        <end position="1788"/>
    </location>
</feature>
<feature type="compositionally biased region" description="Low complexity" evidence="9">
    <location>
        <begin position="832"/>
        <end position="842"/>
    </location>
</feature>
<feature type="compositionally biased region" description="Polar residues" evidence="9">
    <location>
        <begin position="2571"/>
        <end position="2580"/>
    </location>
</feature>
<dbReference type="Gene3D" id="1.20.120.850">
    <property type="entry name" value="SWI2/SNF2 ATPases, N-terminal domain"/>
    <property type="match status" value="1"/>
</dbReference>
<feature type="compositionally biased region" description="Low complexity" evidence="9">
    <location>
        <begin position="1291"/>
        <end position="1309"/>
    </location>
</feature>
<feature type="compositionally biased region" description="Pro residues" evidence="9">
    <location>
        <begin position="2711"/>
        <end position="2792"/>
    </location>
</feature>
<dbReference type="PANTHER" id="PTHR45797">
    <property type="entry name" value="RAD54-LIKE"/>
    <property type="match status" value="1"/>
</dbReference>
<feature type="compositionally biased region" description="Basic residues" evidence="9">
    <location>
        <begin position="844"/>
        <end position="854"/>
    </location>
</feature>
<keyword evidence="6" id="KW-0067">ATP-binding</keyword>
<dbReference type="InterPro" id="IPR014001">
    <property type="entry name" value="Helicase_ATP-bd"/>
</dbReference>
<feature type="compositionally biased region" description="Polar residues" evidence="9">
    <location>
        <begin position="1713"/>
        <end position="1725"/>
    </location>
</feature>
<feature type="compositionally biased region" description="Polar residues" evidence="9">
    <location>
        <begin position="1796"/>
        <end position="1807"/>
    </location>
</feature>
<evidence type="ECO:0000256" key="3">
    <source>
        <dbReference type="ARBA" id="ARBA00022741"/>
    </source>
</evidence>
<feature type="compositionally biased region" description="Low complexity" evidence="9">
    <location>
        <begin position="2602"/>
        <end position="2627"/>
    </location>
</feature>
<feature type="compositionally biased region" description="Basic and acidic residues" evidence="9">
    <location>
        <begin position="2264"/>
        <end position="2284"/>
    </location>
</feature>
<feature type="compositionally biased region" description="Basic and acidic residues" evidence="9">
    <location>
        <begin position="2481"/>
        <end position="2498"/>
    </location>
</feature>
<comment type="caution">
    <text evidence="12">The sequence shown here is derived from an EMBL/GenBank/DDBJ whole genome shotgun (WGS) entry which is preliminary data.</text>
</comment>
<feature type="domain" description="Helicase ATP-binding" evidence="10">
    <location>
        <begin position="485"/>
        <end position="699"/>
    </location>
</feature>
<feature type="compositionally biased region" description="Polar residues" evidence="9">
    <location>
        <begin position="959"/>
        <end position="968"/>
    </location>
</feature>
<feature type="compositionally biased region" description="Low complexity" evidence="9">
    <location>
        <begin position="1726"/>
        <end position="1742"/>
    </location>
</feature>
<feature type="region of interest" description="Disordered" evidence="9">
    <location>
        <begin position="832"/>
        <end position="942"/>
    </location>
</feature>
<feature type="compositionally biased region" description="Polar residues" evidence="9">
    <location>
        <begin position="1233"/>
        <end position="1290"/>
    </location>
</feature>
<feature type="compositionally biased region" description="Polar residues" evidence="9">
    <location>
        <begin position="422"/>
        <end position="436"/>
    </location>
</feature>
<evidence type="ECO:0000313" key="13">
    <source>
        <dbReference type="Proteomes" id="UP001458880"/>
    </source>
</evidence>
<evidence type="ECO:0000256" key="2">
    <source>
        <dbReference type="ARBA" id="ARBA00007025"/>
    </source>
</evidence>
<feature type="compositionally biased region" description="Low complexity" evidence="9">
    <location>
        <begin position="855"/>
        <end position="865"/>
    </location>
</feature>
<feature type="compositionally biased region" description="Polar residues" evidence="9">
    <location>
        <begin position="933"/>
        <end position="942"/>
    </location>
</feature>
<feature type="compositionally biased region" description="Polar residues" evidence="9">
    <location>
        <begin position="1310"/>
        <end position="1319"/>
    </location>
</feature>
<evidence type="ECO:0000256" key="6">
    <source>
        <dbReference type="ARBA" id="ARBA00022840"/>
    </source>
</evidence>
<feature type="compositionally biased region" description="Low complexity" evidence="9">
    <location>
        <begin position="1838"/>
        <end position="1870"/>
    </location>
</feature>
<feature type="compositionally biased region" description="Polar residues" evidence="9">
    <location>
        <begin position="1571"/>
        <end position="1581"/>
    </location>
</feature>
<dbReference type="Pfam" id="PF00271">
    <property type="entry name" value="Helicase_C"/>
    <property type="match status" value="1"/>
</dbReference>
<feature type="compositionally biased region" description="Low complexity" evidence="9">
    <location>
        <begin position="1211"/>
        <end position="1232"/>
    </location>
</feature>
<feature type="compositionally biased region" description="Polar residues" evidence="9">
    <location>
        <begin position="1743"/>
        <end position="1754"/>
    </location>
</feature>
<evidence type="ECO:0000256" key="8">
    <source>
        <dbReference type="ARBA" id="ARBA00023242"/>
    </source>
</evidence>
<feature type="compositionally biased region" description="Low complexity" evidence="9">
    <location>
        <begin position="1359"/>
        <end position="1374"/>
    </location>
</feature>
<dbReference type="InterPro" id="IPR001650">
    <property type="entry name" value="Helicase_C-like"/>
</dbReference>
<keyword evidence="13" id="KW-1185">Reference proteome</keyword>
<keyword evidence="3" id="KW-0547">Nucleotide-binding</keyword>
<protein>
    <submittedName>
        <fullName evidence="12">SNF2-related domain</fullName>
    </submittedName>
</protein>
<feature type="region of interest" description="Disordered" evidence="9">
    <location>
        <begin position="2595"/>
        <end position="2792"/>
    </location>
</feature>
<accession>A0AAW1MS68</accession>
<feature type="compositionally biased region" description="Polar residues" evidence="9">
    <location>
        <begin position="1627"/>
        <end position="1699"/>
    </location>
</feature>
<evidence type="ECO:0000256" key="5">
    <source>
        <dbReference type="ARBA" id="ARBA00022806"/>
    </source>
</evidence>
<feature type="compositionally biased region" description="Pro residues" evidence="9">
    <location>
        <begin position="2673"/>
        <end position="2690"/>
    </location>
</feature>
<dbReference type="GO" id="GO:0004386">
    <property type="term" value="F:helicase activity"/>
    <property type="evidence" value="ECO:0007669"/>
    <property type="project" value="UniProtKB-KW"/>
</dbReference>
<dbReference type="PROSITE" id="PS51194">
    <property type="entry name" value="HELICASE_CTER"/>
    <property type="match status" value="1"/>
</dbReference>
<feature type="compositionally biased region" description="Low complexity" evidence="9">
    <location>
        <begin position="2691"/>
        <end position="2710"/>
    </location>
</feature>
<feature type="compositionally biased region" description="Basic and acidic residues" evidence="9">
    <location>
        <begin position="70"/>
        <end position="83"/>
    </location>
</feature>
<dbReference type="PANTHER" id="PTHR45797:SF1">
    <property type="entry name" value="HELICASE ARIP4"/>
    <property type="match status" value="1"/>
</dbReference>
<dbReference type="Proteomes" id="UP001458880">
    <property type="component" value="Unassembled WGS sequence"/>
</dbReference>
<feature type="region of interest" description="Disordered" evidence="9">
    <location>
        <begin position="2507"/>
        <end position="2580"/>
    </location>
</feature>
<gene>
    <name evidence="12" type="ORF">QE152_g5383</name>
</gene>
<comment type="similarity">
    <text evidence="2">Belongs to the SNF2/RAD54 helicase family.</text>
</comment>
<evidence type="ECO:0000256" key="1">
    <source>
        <dbReference type="ARBA" id="ARBA00004123"/>
    </source>
</evidence>
<keyword evidence="5" id="KW-0347">Helicase</keyword>
<dbReference type="SUPFAM" id="SSF52540">
    <property type="entry name" value="P-loop containing nucleoside triphosphate hydrolases"/>
    <property type="match status" value="2"/>
</dbReference>
<feature type="compositionally biased region" description="Acidic residues" evidence="9">
    <location>
        <begin position="398"/>
        <end position="421"/>
    </location>
</feature>
<evidence type="ECO:0000256" key="4">
    <source>
        <dbReference type="ARBA" id="ARBA00022801"/>
    </source>
</evidence>
<evidence type="ECO:0000256" key="9">
    <source>
        <dbReference type="SAM" id="MobiDB-lite"/>
    </source>
</evidence>
<dbReference type="Gene3D" id="3.40.50.300">
    <property type="entry name" value="P-loop containing nucleotide triphosphate hydrolases"/>
    <property type="match status" value="2"/>
</dbReference>
<dbReference type="PROSITE" id="PS51192">
    <property type="entry name" value="HELICASE_ATP_BIND_1"/>
    <property type="match status" value="1"/>
</dbReference>
<reference evidence="12 13" key="1">
    <citation type="journal article" date="2024" name="BMC Genomics">
        <title>De novo assembly and annotation of Popillia japonica's genome with initial clues to its potential as an invasive pest.</title>
        <authorList>
            <person name="Cucini C."/>
            <person name="Boschi S."/>
            <person name="Funari R."/>
            <person name="Cardaioli E."/>
            <person name="Iannotti N."/>
            <person name="Marturano G."/>
            <person name="Paoli F."/>
            <person name="Bruttini M."/>
            <person name="Carapelli A."/>
            <person name="Frati F."/>
            <person name="Nardi F."/>
        </authorList>
    </citation>
    <scope>NUCLEOTIDE SEQUENCE [LARGE SCALE GENOMIC DNA]</scope>
    <source>
        <strain evidence="12">DMR45628</strain>
    </source>
</reference>
<feature type="region of interest" description="Disordered" evidence="9">
    <location>
        <begin position="2264"/>
        <end position="2301"/>
    </location>
</feature>
<feature type="region of interest" description="Disordered" evidence="9">
    <location>
        <begin position="358"/>
        <end position="437"/>
    </location>
</feature>
<evidence type="ECO:0000259" key="11">
    <source>
        <dbReference type="PROSITE" id="PS51194"/>
    </source>
</evidence>
<feature type="region of interest" description="Disordered" evidence="9">
    <location>
        <begin position="959"/>
        <end position="1878"/>
    </location>
</feature>
<feature type="compositionally biased region" description="Low complexity" evidence="9">
    <location>
        <begin position="2639"/>
        <end position="2650"/>
    </location>
</feature>
<comment type="subcellular location">
    <subcellularLocation>
        <location evidence="1">Nucleus</location>
    </subcellularLocation>
</comment>
<feature type="region of interest" description="Disordered" evidence="9">
    <location>
        <begin position="48"/>
        <end position="103"/>
    </location>
</feature>
<feature type="compositionally biased region" description="Polar residues" evidence="9">
    <location>
        <begin position="977"/>
        <end position="1008"/>
    </location>
</feature>
<dbReference type="Gene3D" id="3.40.50.10810">
    <property type="entry name" value="Tandem AAA-ATPase domain"/>
    <property type="match status" value="1"/>
</dbReference>
<dbReference type="GO" id="GO:0005524">
    <property type="term" value="F:ATP binding"/>
    <property type="evidence" value="ECO:0007669"/>
    <property type="project" value="UniProtKB-KW"/>
</dbReference>
<feature type="compositionally biased region" description="Polar residues" evidence="9">
    <location>
        <begin position="1600"/>
        <end position="1620"/>
    </location>
</feature>
<feature type="region of interest" description="Disordered" evidence="9">
    <location>
        <begin position="2479"/>
        <end position="2498"/>
    </location>
</feature>
<dbReference type="InterPro" id="IPR038718">
    <property type="entry name" value="SNF2-like_sf"/>
</dbReference>
<feature type="compositionally biased region" description="Low complexity" evidence="9">
    <location>
        <begin position="1582"/>
        <end position="1592"/>
    </location>
</feature>
<feature type="compositionally biased region" description="Acidic residues" evidence="9">
    <location>
        <begin position="91"/>
        <end position="103"/>
    </location>
</feature>
<evidence type="ECO:0000259" key="10">
    <source>
        <dbReference type="PROSITE" id="PS51192"/>
    </source>
</evidence>
<dbReference type="InterPro" id="IPR049730">
    <property type="entry name" value="SNF2/RAD54-like_C"/>
</dbReference>
<keyword evidence="4" id="KW-0378">Hydrolase</keyword>
<feature type="compositionally biased region" description="Low complexity" evidence="9">
    <location>
        <begin position="1547"/>
        <end position="1557"/>
    </location>
</feature>